<dbReference type="GO" id="GO:0046872">
    <property type="term" value="F:metal ion binding"/>
    <property type="evidence" value="ECO:0007669"/>
    <property type="project" value="InterPro"/>
</dbReference>
<dbReference type="EC" id="6.3.1.12" evidence="3"/>
<comment type="caution">
    <text evidence="3">The sequence shown here is derived from an EMBL/GenBank/DDBJ whole genome shotgun (WGS) entry which is preliminary data.</text>
</comment>
<dbReference type="SUPFAM" id="SSF56059">
    <property type="entry name" value="Glutathione synthetase ATP-binding domain-like"/>
    <property type="match status" value="1"/>
</dbReference>
<evidence type="ECO:0000313" key="3">
    <source>
        <dbReference type="EMBL" id="NYI39913.1"/>
    </source>
</evidence>
<keyword evidence="4" id="KW-1185">Reference proteome</keyword>
<proteinExistence type="predicted"/>
<gene>
    <name evidence="3" type="ORF">BKA03_000032</name>
</gene>
<dbReference type="EMBL" id="JACBZO010000001">
    <property type="protein sequence ID" value="NYI39913.1"/>
    <property type="molecule type" value="Genomic_DNA"/>
</dbReference>
<evidence type="ECO:0000256" key="1">
    <source>
        <dbReference type="PROSITE-ProRule" id="PRU00409"/>
    </source>
</evidence>
<sequence length="410" mass="45694">MTYGNEEFLPILLGTGVGAYNIARSLHEEFGVRSLALGRVALRETRNSRIIDVRASNEFDDPDEIVRQLHALADEFPGRTLLLIGTVEYYVNVLIDHREELGDRFVIPLVDRELADQLINKTDFYATCDALGVPHPRTVVLTPDARGDAGLGDDLPFAYPVILKPSNTDVYPRLRFEGKQKIYLLDDAAAVREVAERIFAAGYQDDLLVQEYLEGDESVMRVANTYSDRNGQLTFVSVGQVVLADHDPGMVGNYDAILSVDDPDLIASLGTLLNAVHYTGSANFDVMRDRRDGVSKVLELNVRQGGASYYAMAAGGNIPARIVQDWIYGKPTPYAATTQERLWLNLPYPLAVIYAPRGLRSRVRAAGRKGAKHTLWYRPDMSPTRLVDVLRVDARHALSTIKYARRGMNR</sequence>
<dbReference type="OrthoDB" id="5420347at2"/>
<feature type="domain" description="ATP-grasp" evidence="2">
    <location>
        <begin position="125"/>
        <end position="327"/>
    </location>
</feature>
<dbReference type="AlphaFoldDB" id="A0A7Z0CIF4"/>
<name>A0A7Z0CIF4_9MICO</name>
<accession>A0A7Z0CIF4</accession>
<dbReference type="Proteomes" id="UP000547973">
    <property type="component" value="Unassembled WGS sequence"/>
</dbReference>
<dbReference type="InterPro" id="IPR011761">
    <property type="entry name" value="ATP-grasp"/>
</dbReference>
<dbReference type="GO" id="GO:0034025">
    <property type="term" value="F:D-aspartate ligase activity"/>
    <property type="evidence" value="ECO:0007669"/>
    <property type="project" value="UniProtKB-EC"/>
</dbReference>
<reference evidence="3 4" key="1">
    <citation type="submission" date="2020-07" db="EMBL/GenBank/DDBJ databases">
        <title>Sequencing the genomes of 1000 actinobacteria strains.</title>
        <authorList>
            <person name="Klenk H.-P."/>
        </authorList>
    </citation>
    <scope>NUCLEOTIDE SEQUENCE [LARGE SCALE GENOMIC DNA]</scope>
    <source>
        <strain evidence="3 4">DSM 19970</strain>
    </source>
</reference>
<dbReference type="PROSITE" id="PS50975">
    <property type="entry name" value="ATP_GRASP"/>
    <property type="match status" value="1"/>
</dbReference>
<dbReference type="Gene3D" id="3.30.470.20">
    <property type="entry name" value="ATP-grasp fold, B domain"/>
    <property type="match status" value="1"/>
</dbReference>
<evidence type="ECO:0000259" key="2">
    <source>
        <dbReference type="PROSITE" id="PS50975"/>
    </source>
</evidence>
<organism evidence="3 4">
    <name type="scientific">Demequina lutea</name>
    <dbReference type="NCBI Taxonomy" id="431489"/>
    <lineage>
        <taxon>Bacteria</taxon>
        <taxon>Bacillati</taxon>
        <taxon>Actinomycetota</taxon>
        <taxon>Actinomycetes</taxon>
        <taxon>Micrococcales</taxon>
        <taxon>Demequinaceae</taxon>
        <taxon>Demequina</taxon>
    </lineage>
</organism>
<evidence type="ECO:0000313" key="4">
    <source>
        <dbReference type="Proteomes" id="UP000547973"/>
    </source>
</evidence>
<keyword evidence="3" id="KW-0436">Ligase</keyword>
<protein>
    <submittedName>
        <fullName evidence="3">D-aspartate ligase</fullName>
        <ecNumber evidence="3">6.3.1.12</ecNumber>
    </submittedName>
</protein>
<dbReference type="GO" id="GO:0005524">
    <property type="term" value="F:ATP binding"/>
    <property type="evidence" value="ECO:0007669"/>
    <property type="project" value="UniProtKB-UniRule"/>
</dbReference>
<keyword evidence="1" id="KW-0067">ATP-binding</keyword>
<keyword evidence="1" id="KW-0547">Nucleotide-binding</keyword>
<dbReference type="RefSeq" id="WP_062075617.1">
    <property type="nucleotide sequence ID" value="NZ_BBRC01000012.1"/>
</dbReference>